<evidence type="ECO:0000313" key="3">
    <source>
        <dbReference type="Proteomes" id="UP001597156"/>
    </source>
</evidence>
<dbReference type="RefSeq" id="WP_121978617.1">
    <property type="nucleotide sequence ID" value="NZ_JBHTLH010000044.1"/>
</dbReference>
<comment type="caution">
    <text evidence="2">The sequence shown here is derived from an EMBL/GenBank/DDBJ whole genome shotgun (WGS) entry which is preliminary data.</text>
</comment>
<keyword evidence="1" id="KW-0472">Membrane</keyword>
<dbReference type="EMBL" id="JBHTLH010000044">
    <property type="protein sequence ID" value="MFD1126394.1"/>
    <property type="molecule type" value="Genomic_DNA"/>
</dbReference>
<proteinExistence type="predicted"/>
<accession>A0ABW3PGK0</accession>
<protein>
    <submittedName>
        <fullName evidence="2">Uncharacterized protein</fullName>
    </submittedName>
</protein>
<reference evidence="3" key="1">
    <citation type="journal article" date="2019" name="Int. J. Syst. Evol. Microbiol.">
        <title>The Global Catalogue of Microorganisms (GCM) 10K type strain sequencing project: providing services to taxonomists for standard genome sequencing and annotation.</title>
        <authorList>
            <consortium name="The Broad Institute Genomics Platform"/>
            <consortium name="The Broad Institute Genome Sequencing Center for Infectious Disease"/>
            <person name="Wu L."/>
            <person name="Ma J."/>
        </authorList>
    </citation>
    <scope>NUCLEOTIDE SEQUENCE [LARGE SCALE GENOMIC DNA]</scope>
    <source>
        <strain evidence="3">CCUG 71848</strain>
    </source>
</reference>
<evidence type="ECO:0000313" key="2">
    <source>
        <dbReference type="EMBL" id="MFD1126394.1"/>
    </source>
</evidence>
<feature type="transmembrane region" description="Helical" evidence="1">
    <location>
        <begin position="58"/>
        <end position="76"/>
    </location>
</feature>
<organism evidence="2 3">
    <name type="scientific">Lentilactobacillus raoultii</name>
    <dbReference type="NCBI Taxonomy" id="1987503"/>
    <lineage>
        <taxon>Bacteria</taxon>
        <taxon>Bacillati</taxon>
        <taxon>Bacillota</taxon>
        <taxon>Bacilli</taxon>
        <taxon>Lactobacillales</taxon>
        <taxon>Lactobacillaceae</taxon>
        <taxon>Lentilactobacillus</taxon>
    </lineage>
</organism>
<keyword evidence="3" id="KW-1185">Reference proteome</keyword>
<name>A0ABW3PGK0_9LACO</name>
<keyword evidence="1" id="KW-0812">Transmembrane</keyword>
<evidence type="ECO:0000256" key="1">
    <source>
        <dbReference type="SAM" id="Phobius"/>
    </source>
</evidence>
<feature type="transmembrane region" description="Helical" evidence="1">
    <location>
        <begin position="18"/>
        <end position="38"/>
    </location>
</feature>
<keyword evidence="1" id="KW-1133">Transmembrane helix</keyword>
<dbReference type="Proteomes" id="UP001597156">
    <property type="component" value="Unassembled WGS sequence"/>
</dbReference>
<sequence length="85" mass="10118">MDSEQYRYRKKRRLKHQLVWFSLVLFYFKLCFSLLFWLYEELSFVEHTSIGVDTIAELVLLVISLIAAAWLTHLLAGPLELKQLD</sequence>
<gene>
    <name evidence="2" type="ORF">ACFQ22_13695</name>
</gene>